<dbReference type="Proteomes" id="UP000650616">
    <property type="component" value="Unassembled WGS sequence"/>
</dbReference>
<dbReference type="InterPro" id="IPR000944">
    <property type="entry name" value="Tscrpt_reg_Rrf2"/>
</dbReference>
<protein>
    <submittedName>
        <fullName evidence="1">Rrf2 family transcriptional regulator</fullName>
    </submittedName>
</protein>
<dbReference type="AlphaFoldDB" id="A0AAW3ZTV8"/>
<dbReference type="InterPro" id="IPR036390">
    <property type="entry name" value="WH_DNA-bd_sf"/>
</dbReference>
<organism evidence="1 2">
    <name type="scientific">Campylobacter californiensis</name>
    <dbReference type="NCBI Taxonomy" id="1032243"/>
    <lineage>
        <taxon>Bacteria</taxon>
        <taxon>Pseudomonadati</taxon>
        <taxon>Campylobacterota</taxon>
        <taxon>Epsilonproteobacteria</taxon>
        <taxon>Campylobacterales</taxon>
        <taxon>Campylobacteraceae</taxon>
        <taxon>Campylobacter</taxon>
    </lineage>
</organism>
<accession>A0AAW3ZTV8</accession>
<name>A0AAW3ZTV8_9BACT</name>
<dbReference type="RefSeq" id="WP_170017218.1">
    <property type="nucleotide sequence ID" value="NZ_CP012545.1"/>
</dbReference>
<dbReference type="PROSITE" id="PS51197">
    <property type="entry name" value="HTH_RRF2_2"/>
    <property type="match status" value="1"/>
</dbReference>
<proteinExistence type="predicted"/>
<dbReference type="Gene3D" id="1.10.10.10">
    <property type="entry name" value="Winged helix-like DNA-binding domain superfamily/Winged helix DNA-binding domain"/>
    <property type="match status" value="1"/>
</dbReference>
<sequence>MQIGQKFSIAIHILLSCEYFKDEKNTSEFLADTVGANPVIIRNIIALLKRSNLVITRAGVGGINLAKSPSEISLFDIFMAVNDGERDIFKIHKNSPPPCPLGGKIQSLLTPKFKSAQQAMFDSLASASLQKLLDELNFVE</sequence>
<keyword evidence="2" id="KW-1185">Reference proteome</keyword>
<dbReference type="SUPFAM" id="SSF46785">
    <property type="entry name" value="Winged helix' DNA-binding domain"/>
    <property type="match status" value="1"/>
</dbReference>
<dbReference type="PROSITE" id="PS51257">
    <property type="entry name" value="PROKAR_LIPOPROTEIN"/>
    <property type="match status" value="1"/>
</dbReference>
<dbReference type="GO" id="GO:0003700">
    <property type="term" value="F:DNA-binding transcription factor activity"/>
    <property type="evidence" value="ECO:0007669"/>
    <property type="project" value="TreeGrafter"/>
</dbReference>
<evidence type="ECO:0000313" key="2">
    <source>
        <dbReference type="Proteomes" id="UP000650616"/>
    </source>
</evidence>
<dbReference type="EMBL" id="LIWG01000016">
    <property type="protein sequence ID" value="MBE3608839.1"/>
    <property type="molecule type" value="Genomic_DNA"/>
</dbReference>
<dbReference type="InterPro" id="IPR036388">
    <property type="entry name" value="WH-like_DNA-bd_sf"/>
</dbReference>
<dbReference type="GO" id="GO:0005829">
    <property type="term" value="C:cytosol"/>
    <property type="evidence" value="ECO:0007669"/>
    <property type="project" value="TreeGrafter"/>
</dbReference>
<evidence type="ECO:0000313" key="1">
    <source>
        <dbReference type="EMBL" id="MBE3608839.1"/>
    </source>
</evidence>
<dbReference type="Pfam" id="PF02082">
    <property type="entry name" value="Rrf2"/>
    <property type="match status" value="1"/>
</dbReference>
<comment type="caution">
    <text evidence="1">The sequence shown here is derived from an EMBL/GenBank/DDBJ whole genome shotgun (WGS) entry which is preliminary data.</text>
</comment>
<dbReference type="PANTHER" id="PTHR33221">
    <property type="entry name" value="WINGED HELIX-TURN-HELIX TRANSCRIPTIONAL REGULATOR, RRF2 FAMILY"/>
    <property type="match status" value="1"/>
</dbReference>
<reference evidence="1 2" key="1">
    <citation type="submission" date="2015-08" db="EMBL/GenBank/DDBJ databases">
        <title>Comparative genomics of the Campylobacter concisus group.</title>
        <authorList>
            <person name="Yee E."/>
            <person name="Chapman M.H."/>
            <person name="Huynh S."/>
            <person name="Bono J.L."/>
            <person name="On S.L."/>
            <person name="St Leger J."/>
            <person name="Foster G."/>
            <person name="Parker C.T."/>
            <person name="Miller W.G."/>
        </authorList>
    </citation>
    <scope>NUCLEOTIDE SEQUENCE [LARGE SCALE GENOMIC DNA]</scope>
    <source>
        <strain evidence="1 2">RM9337</strain>
    </source>
</reference>
<dbReference type="PANTHER" id="PTHR33221:SF15">
    <property type="entry name" value="HTH-TYPE TRANSCRIPTIONAL REGULATOR YWGB-RELATED"/>
    <property type="match status" value="1"/>
</dbReference>
<gene>
    <name evidence="1" type="ORF">CCAL9337_08915</name>
</gene>